<dbReference type="NCBIfam" id="TIGR03064">
    <property type="entry name" value="sortase_srtB"/>
    <property type="match status" value="1"/>
</dbReference>
<dbReference type="InterPro" id="IPR009835">
    <property type="entry name" value="SrtB"/>
</dbReference>
<dbReference type="SUPFAM" id="SSF63817">
    <property type="entry name" value="Sortase"/>
    <property type="match status" value="1"/>
</dbReference>
<reference evidence="2" key="2">
    <citation type="journal article" date="2021" name="PeerJ">
        <title>Extensive microbial diversity within the chicken gut microbiome revealed by metagenomics and culture.</title>
        <authorList>
            <person name="Gilroy R."/>
            <person name="Ravi A."/>
            <person name="Getino M."/>
            <person name="Pursley I."/>
            <person name="Horton D.L."/>
            <person name="Alikhan N.F."/>
            <person name="Baker D."/>
            <person name="Gharbi K."/>
            <person name="Hall N."/>
            <person name="Watson M."/>
            <person name="Adriaenssens E.M."/>
            <person name="Foster-Nyarko E."/>
            <person name="Jarju S."/>
            <person name="Secka A."/>
            <person name="Antonio M."/>
            <person name="Oren A."/>
            <person name="Chaudhuri R.R."/>
            <person name="La Ragione R."/>
            <person name="Hildebrand F."/>
            <person name="Pallen M.J."/>
        </authorList>
    </citation>
    <scope>NUCLEOTIDE SEQUENCE</scope>
    <source>
        <strain evidence="2">ChiSjej6B24-2974</strain>
    </source>
</reference>
<keyword evidence="1" id="KW-0472">Membrane</keyword>
<dbReference type="EMBL" id="DVFZ01000062">
    <property type="protein sequence ID" value="HIQ82724.1"/>
    <property type="molecule type" value="Genomic_DNA"/>
</dbReference>
<reference evidence="2" key="1">
    <citation type="submission" date="2020-10" db="EMBL/GenBank/DDBJ databases">
        <authorList>
            <person name="Gilroy R."/>
        </authorList>
    </citation>
    <scope>NUCLEOTIDE SEQUENCE</scope>
    <source>
        <strain evidence="2">ChiSjej6B24-2974</strain>
    </source>
</reference>
<dbReference type="GO" id="GO:0016787">
    <property type="term" value="F:hydrolase activity"/>
    <property type="evidence" value="ECO:0007669"/>
    <property type="project" value="UniProtKB-KW"/>
</dbReference>
<evidence type="ECO:0000256" key="1">
    <source>
        <dbReference type="SAM" id="Phobius"/>
    </source>
</evidence>
<evidence type="ECO:0000313" key="2">
    <source>
        <dbReference type="EMBL" id="HIQ82724.1"/>
    </source>
</evidence>
<dbReference type="AlphaFoldDB" id="A0A9D0ZNU9"/>
<dbReference type="CDD" id="cd05826">
    <property type="entry name" value="Sortase_B"/>
    <property type="match status" value="1"/>
</dbReference>
<sequence length="269" mass="30136">MTHHGKGAINFALRVLCLLIAIACVTMLLWQFSARIQGQRANDAMRQLYDPGASAEEETPVPQEAFAQLLEANPDTVGYLIASDSIEFAVVQRDNEYYLTHNFFGEEAVEGTAFMDQGNSIDPMDEHLLIHGHNMRDGSVFGDLDEFRDLDFLKENAVVTFNTIYEDRLYVPIAVFDISATPGDQSFMDMQVFNFETDEDFMNFVNEAKDRSIFDIPVDVERGDQLLSLVTCSYTNDNGRLVVMLRALRDTETPDSIRSSIVSTTSAAA</sequence>
<dbReference type="Gene3D" id="2.40.260.10">
    <property type="entry name" value="Sortase"/>
    <property type="match status" value="1"/>
</dbReference>
<accession>A0A9D0ZNU9</accession>
<proteinExistence type="predicted"/>
<keyword evidence="1" id="KW-0812">Transmembrane</keyword>
<organism evidence="2 3">
    <name type="scientific">Candidatus Pullichristensenella stercorigallinarum</name>
    <dbReference type="NCBI Taxonomy" id="2840909"/>
    <lineage>
        <taxon>Bacteria</taxon>
        <taxon>Bacillati</taxon>
        <taxon>Bacillota</taxon>
        <taxon>Clostridia</taxon>
        <taxon>Candidatus Pullichristensenella</taxon>
    </lineage>
</organism>
<comment type="caution">
    <text evidence="2">The sequence shown here is derived from an EMBL/GenBank/DDBJ whole genome shotgun (WGS) entry which is preliminary data.</text>
</comment>
<keyword evidence="1" id="KW-1133">Transmembrane helix</keyword>
<dbReference type="Proteomes" id="UP000824260">
    <property type="component" value="Unassembled WGS sequence"/>
</dbReference>
<gene>
    <name evidence="2" type="primary">srtB</name>
    <name evidence="2" type="ORF">IAA52_06425</name>
</gene>
<evidence type="ECO:0000313" key="3">
    <source>
        <dbReference type="Proteomes" id="UP000824260"/>
    </source>
</evidence>
<feature type="transmembrane region" description="Helical" evidence="1">
    <location>
        <begin position="12"/>
        <end position="32"/>
    </location>
</feature>
<name>A0A9D0ZNU9_9FIRM</name>
<keyword evidence="2" id="KW-0378">Hydrolase</keyword>
<dbReference type="EC" id="3.4.22.71" evidence="2"/>
<dbReference type="InterPro" id="IPR023365">
    <property type="entry name" value="Sortase_dom-sf"/>
</dbReference>
<protein>
    <submittedName>
        <fullName evidence="2">Class B sortase</fullName>
        <ecNumber evidence="2">3.4.22.71</ecNumber>
    </submittedName>
</protein>